<evidence type="ECO:0000259" key="1">
    <source>
        <dbReference type="Pfam" id="PF12680"/>
    </source>
</evidence>
<organism evidence="2 3">
    <name type="scientific">Sulfuricaulis limicola</name>
    <dbReference type="NCBI Taxonomy" id="1620215"/>
    <lineage>
        <taxon>Bacteria</taxon>
        <taxon>Pseudomonadati</taxon>
        <taxon>Pseudomonadota</taxon>
        <taxon>Gammaproteobacteria</taxon>
        <taxon>Acidiferrobacterales</taxon>
        <taxon>Acidiferrobacteraceae</taxon>
        <taxon>Sulfuricaulis</taxon>
    </lineage>
</organism>
<dbReference type="EMBL" id="AP014879">
    <property type="protein sequence ID" value="BAV34925.1"/>
    <property type="molecule type" value="Genomic_DNA"/>
</dbReference>
<name>A0A1B4XJE3_9GAMM</name>
<protein>
    <submittedName>
        <fullName evidence="2">Polyketide cyclase</fullName>
    </submittedName>
</protein>
<feature type="domain" description="SnoaL-like" evidence="1">
    <location>
        <begin position="21"/>
        <end position="98"/>
    </location>
</feature>
<dbReference type="RefSeq" id="WP_096361619.1">
    <property type="nucleotide sequence ID" value="NZ_AP014879.1"/>
</dbReference>
<proteinExistence type="predicted"/>
<dbReference type="Gene3D" id="3.10.450.50">
    <property type="match status" value="1"/>
</dbReference>
<dbReference type="OrthoDB" id="1157330at2"/>
<dbReference type="Proteomes" id="UP000243180">
    <property type="component" value="Chromosome"/>
</dbReference>
<keyword evidence="3" id="KW-1185">Reference proteome</keyword>
<reference evidence="2 3" key="1">
    <citation type="submission" date="2015-05" db="EMBL/GenBank/DDBJ databases">
        <title>Complete genome sequence of a sulfur-oxidizing gammaproteobacterium strain HA5.</title>
        <authorList>
            <person name="Miura A."/>
            <person name="Kojima H."/>
            <person name="Fukui M."/>
        </authorList>
    </citation>
    <scope>NUCLEOTIDE SEQUENCE [LARGE SCALE GENOMIC DNA]</scope>
    <source>
        <strain evidence="2 3">HA5</strain>
    </source>
</reference>
<accession>A0A1B4XJE3</accession>
<dbReference type="Pfam" id="PF12680">
    <property type="entry name" value="SnoaL_2"/>
    <property type="match status" value="1"/>
</dbReference>
<dbReference type="SUPFAM" id="SSF54427">
    <property type="entry name" value="NTF2-like"/>
    <property type="match status" value="1"/>
</dbReference>
<dbReference type="InterPro" id="IPR032710">
    <property type="entry name" value="NTF2-like_dom_sf"/>
</dbReference>
<gene>
    <name evidence="2" type="ORF">SCL_2648</name>
</gene>
<dbReference type="AlphaFoldDB" id="A0A1B4XJE3"/>
<sequence length="132" mass="14665">MKATQQRFTSEEQGVLDTFKKHVSAFTSGNLDAVLDDFAEHAVVMTPDGVFEGRDRIRALYQGLLAEFGTIDKGDSPGISVDALHVRHNTLFIAWHAESTRHVFPFGADMFVCDGNKIERQSIAFSPPRVRA</sequence>
<evidence type="ECO:0000313" key="3">
    <source>
        <dbReference type="Proteomes" id="UP000243180"/>
    </source>
</evidence>
<dbReference type="InterPro" id="IPR037401">
    <property type="entry name" value="SnoaL-like"/>
</dbReference>
<dbReference type="KEGG" id="slim:SCL_2648"/>
<dbReference type="InParanoid" id="A0A1B4XJE3"/>
<evidence type="ECO:0000313" key="2">
    <source>
        <dbReference type="EMBL" id="BAV34925.1"/>
    </source>
</evidence>